<keyword evidence="5 7" id="KW-0472">Membrane</keyword>
<evidence type="ECO:0000256" key="6">
    <source>
        <dbReference type="SAM" id="MobiDB-lite"/>
    </source>
</evidence>
<comment type="caution">
    <text evidence="8">The sequence shown here is derived from an EMBL/GenBank/DDBJ whole genome shotgun (WGS) entry which is preliminary data.</text>
</comment>
<feature type="transmembrane region" description="Helical" evidence="7">
    <location>
        <begin position="277"/>
        <end position="306"/>
    </location>
</feature>
<dbReference type="GO" id="GO:0016020">
    <property type="term" value="C:membrane"/>
    <property type="evidence" value="ECO:0007669"/>
    <property type="project" value="UniProtKB-SubCell"/>
</dbReference>
<feature type="transmembrane region" description="Helical" evidence="7">
    <location>
        <begin position="25"/>
        <end position="44"/>
    </location>
</feature>
<organism evidence="8 9">
    <name type="scientific">Ferruginivarius sediminum</name>
    <dbReference type="NCBI Taxonomy" id="2661937"/>
    <lineage>
        <taxon>Bacteria</taxon>
        <taxon>Pseudomonadati</taxon>
        <taxon>Pseudomonadota</taxon>
        <taxon>Alphaproteobacteria</taxon>
        <taxon>Rhodospirillales</taxon>
        <taxon>Rhodospirillaceae</taxon>
        <taxon>Ferruginivarius</taxon>
    </lineage>
</organism>
<feature type="transmembrane region" description="Helical" evidence="7">
    <location>
        <begin position="50"/>
        <end position="71"/>
    </location>
</feature>
<feature type="compositionally biased region" description="Polar residues" evidence="6">
    <location>
        <begin position="144"/>
        <end position="155"/>
    </location>
</feature>
<dbReference type="PANTHER" id="PTHR21716:SF16">
    <property type="entry name" value="BLL1467 PROTEIN"/>
    <property type="match status" value="1"/>
</dbReference>
<proteinExistence type="inferred from homology"/>
<comment type="similarity">
    <text evidence="2">Belongs to the autoinducer-2 exporter (AI-2E) (TC 2.A.86) family.</text>
</comment>
<evidence type="ECO:0000256" key="7">
    <source>
        <dbReference type="SAM" id="Phobius"/>
    </source>
</evidence>
<dbReference type="PANTHER" id="PTHR21716">
    <property type="entry name" value="TRANSMEMBRANE PROTEIN"/>
    <property type="match status" value="1"/>
</dbReference>
<feature type="transmembrane region" description="Helical" evidence="7">
    <location>
        <begin position="343"/>
        <end position="360"/>
    </location>
</feature>
<gene>
    <name evidence="8" type="ORF">DRB17_14005</name>
</gene>
<name>A0A369TE39_9PROT</name>
<keyword evidence="4 7" id="KW-1133">Transmembrane helix</keyword>
<evidence type="ECO:0000256" key="2">
    <source>
        <dbReference type="ARBA" id="ARBA00009773"/>
    </source>
</evidence>
<dbReference type="GO" id="GO:0055085">
    <property type="term" value="P:transmembrane transport"/>
    <property type="evidence" value="ECO:0007669"/>
    <property type="project" value="TreeGrafter"/>
</dbReference>
<feature type="transmembrane region" description="Helical" evidence="7">
    <location>
        <begin position="78"/>
        <end position="101"/>
    </location>
</feature>
<protein>
    <submittedName>
        <fullName evidence="8">AI-2E family transporter</fullName>
    </submittedName>
</protein>
<evidence type="ECO:0000256" key="3">
    <source>
        <dbReference type="ARBA" id="ARBA00022692"/>
    </source>
</evidence>
<keyword evidence="3 7" id="KW-0812">Transmembrane</keyword>
<accession>A0A369TE39</accession>
<evidence type="ECO:0000256" key="5">
    <source>
        <dbReference type="ARBA" id="ARBA00023136"/>
    </source>
</evidence>
<reference evidence="8 9" key="1">
    <citation type="submission" date="2018-07" db="EMBL/GenBank/DDBJ databases">
        <title>Venubactetium sediminum gen. nov., sp. nov., isolated from a marine solar saltern.</title>
        <authorList>
            <person name="Wang S."/>
        </authorList>
    </citation>
    <scope>NUCLEOTIDE SEQUENCE [LARGE SCALE GENOMIC DNA]</scope>
    <source>
        <strain evidence="8 9">WD2A32</strain>
    </source>
</reference>
<evidence type="ECO:0000256" key="1">
    <source>
        <dbReference type="ARBA" id="ARBA00004141"/>
    </source>
</evidence>
<dbReference type="RefSeq" id="WP_114582840.1">
    <property type="nucleotide sequence ID" value="NZ_QPMH01000014.1"/>
</dbReference>
<comment type="subcellular location">
    <subcellularLocation>
        <location evidence="1">Membrane</location>
        <topology evidence="1">Multi-pass membrane protein</topology>
    </subcellularLocation>
</comment>
<feature type="transmembrane region" description="Helical" evidence="7">
    <location>
        <begin position="189"/>
        <end position="209"/>
    </location>
</feature>
<dbReference type="EMBL" id="QPMH01000014">
    <property type="protein sequence ID" value="RDD61196.1"/>
    <property type="molecule type" value="Genomic_DNA"/>
</dbReference>
<dbReference type="Pfam" id="PF01594">
    <property type="entry name" value="AI-2E_transport"/>
    <property type="match status" value="1"/>
</dbReference>
<dbReference type="AlphaFoldDB" id="A0A369TE39"/>
<evidence type="ECO:0000313" key="8">
    <source>
        <dbReference type="EMBL" id="RDD61196.1"/>
    </source>
</evidence>
<dbReference type="Proteomes" id="UP000253941">
    <property type="component" value="Unassembled WGS sequence"/>
</dbReference>
<evidence type="ECO:0000313" key="9">
    <source>
        <dbReference type="Proteomes" id="UP000253941"/>
    </source>
</evidence>
<evidence type="ECO:0000256" key="4">
    <source>
        <dbReference type="ARBA" id="ARBA00022989"/>
    </source>
</evidence>
<keyword evidence="9" id="KW-1185">Reference proteome</keyword>
<sequence length="400" mass="41646">MSRKEAGPHAPTADGRGLFARIDRVALLTVAEVIIALVVIVTALGYAKEIAVPTVLAALSAIALAPLARWLERWGAPAALAAGLIVAGTLGSAAGTLYVLAPSAEAWNDRAPQILRNIELRVRQINYEVVQSVGVESKPETGASPGTVSGDSATQGGDAKATAVKGGDAEGNDAISKLVEGGQRLMSDLAISAPGFVLGGVYWAFLTFFLLRDRVALSRRLMGLGSTFSARMALGRAMGDVQADVSRYLLAITVINIALGLCIAGAFYLIGVPNAALWGVAAGLLNFMPFIGMAVMVVITLGVAMVSFEEPMVAFAPVAVVIVLNTIESQLVTPMMIGARMRLSALGIFVAIAFGTWLWGAAGALIATPTLIVASAFVTRLEAVISRPRTSEKSKRNFVS</sequence>
<feature type="region of interest" description="Disordered" evidence="6">
    <location>
        <begin position="136"/>
        <end position="167"/>
    </location>
</feature>
<dbReference type="InterPro" id="IPR002549">
    <property type="entry name" value="AI-2E-like"/>
</dbReference>
<feature type="transmembrane region" description="Helical" evidence="7">
    <location>
        <begin position="245"/>
        <end position="270"/>
    </location>
</feature>